<reference evidence="3" key="1">
    <citation type="journal article" date="2017" name="Cell">
        <title>Insights into land plant evolution garnered from the Marchantia polymorpha genome.</title>
        <authorList>
            <person name="Bowman J.L."/>
            <person name="Kohchi T."/>
            <person name="Yamato K.T."/>
            <person name="Jenkins J."/>
            <person name="Shu S."/>
            <person name="Ishizaki K."/>
            <person name="Yamaoka S."/>
            <person name="Nishihama R."/>
            <person name="Nakamura Y."/>
            <person name="Berger F."/>
            <person name="Adam C."/>
            <person name="Aki S.S."/>
            <person name="Althoff F."/>
            <person name="Araki T."/>
            <person name="Arteaga-Vazquez M.A."/>
            <person name="Balasubrmanian S."/>
            <person name="Barry K."/>
            <person name="Bauer D."/>
            <person name="Boehm C.R."/>
            <person name="Briginshaw L."/>
            <person name="Caballero-Perez J."/>
            <person name="Catarino B."/>
            <person name="Chen F."/>
            <person name="Chiyoda S."/>
            <person name="Chovatia M."/>
            <person name="Davies K.M."/>
            <person name="Delmans M."/>
            <person name="Demura T."/>
            <person name="Dierschke T."/>
            <person name="Dolan L."/>
            <person name="Dorantes-Acosta A.E."/>
            <person name="Eklund D.M."/>
            <person name="Florent S.N."/>
            <person name="Flores-Sandoval E."/>
            <person name="Fujiyama A."/>
            <person name="Fukuzawa H."/>
            <person name="Galik B."/>
            <person name="Grimanelli D."/>
            <person name="Grimwood J."/>
            <person name="Grossniklaus U."/>
            <person name="Hamada T."/>
            <person name="Haseloff J."/>
            <person name="Hetherington A.J."/>
            <person name="Higo A."/>
            <person name="Hirakawa Y."/>
            <person name="Hundley H.N."/>
            <person name="Ikeda Y."/>
            <person name="Inoue K."/>
            <person name="Inoue S.I."/>
            <person name="Ishida S."/>
            <person name="Jia Q."/>
            <person name="Kakita M."/>
            <person name="Kanazawa T."/>
            <person name="Kawai Y."/>
            <person name="Kawashima T."/>
            <person name="Kennedy M."/>
            <person name="Kinose K."/>
            <person name="Kinoshita T."/>
            <person name="Kohara Y."/>
            <person name="Koide E."/>
            <person name="Komatsu K."/>
            <person name="Kopischke S."/>
            <person name="Kubo M."/>
            <person name="Kyozuka J."/>
            <person name="Lagercrantz U."/>
            <person name="Lin S.S."/>
            <person name="Lindquist E."/>
            <person name="Lipzen A.M."/>
            <person name="Lu C.W."/>
            <person name="De Luna E."/>
            <person name="Martienssen R.A."/>
            <person name="Minamino N."/>
            <person name="Mizutani M."/>
            <person name="Mizutani M."/>
            <person name="Mochizuki N."/>
            <person name="Monte I."/>
            <person name="Mosher R."/>
            <person name="Nagasaki H."/>
            <person name="Nakagami H."/>
            <person name="Naramoto S."/>
            <person name="Nishitani K."/>
            <person name="Ohtani M."/>
            <person name="Okamoto T."/>
            <person name="Okumura M."/>
            <person name="Phillips J."/>
            <person name="Pollak B."/>
            <person name="Reinders A."/>
            <person name="Rovekamp M."/>
            <person name="Sano R."/>
            <person name="Sawa S."/>
            <person name="Schmid M.W."/>
            <person name="Shirakawa M."/>
            <person name="Solano R."/>
            <person name="Spunde A."/>
            <person name="Suetsugu N."/>
            <person name="Sugano S."/>
            <person name="Sugiyama A."/>
            <person name="Sun R."/>
            <person name="Suzuki Y."/>
            <person name="Takenaka M."/>
            <person name="Takezawa D."/>
            <person name="Tomogane H."/>
            <person name="Tsuzuki M."/>
            <person name="Ueda T."/>
            <person name="Umeda M."/>
            <person name="Ward J.M."/>
            <person name="Watanabe Y."/>
            <person name="Yazaki K."/>
            <person name="Yokoyama R."/>
            <person name="Yoshitake Y."/>
            <person name="Yotsui I."/>
            <person name="Zachgo S."/>
            <person name="Schmutz J."/>
        </authorList>
    </citation>
    <scope>NUCLEOTIDE SEQUENCE [LARGE SCALE GENOMIC DNA]</scope>
    <source>
        <strain evidence="3">Tak-1</strain>
    </source>
</reference>
<dbReference type="Gramene" id="Mp4g21950.1">
    <property type="protein sequence ID" value="Mp4g21950.1.cds"/>
    <property type="gene ID" value="Mp4g21950"/>
</dbReference>
<keyword evidence="3" id="KW-1185">Reference proteome</keyword>
<dbReference type="Proteomes" id="UP000244005">
    <property type="component" value="Unassembled WGS sequence"/>
</dbReference>
<keyword evidence="1" id="KW-0812">Transmembrane</keyword>
<feature type="transmembrane region" description="Helical" evidence="1">
    <location>
        <begin position="6"/>
        <end position="25"/>
    </location>
</feature>
<gene>
    <name evidence="2" type="ORF">MARPO_0090s0027</name>
</gene>
<evidence type="ECO:0000313" key="2">
    <source>
        <dbReference type="EMBL" id="PTQ33286.1"/>
    </source>
</evidence>
<keyword evidence="1" id="KW-1133">Transmembrane helix</keyword>
<evidence type="ECO:0000313" key="3">
    <source>
        <dbReference type="Proteomes" id="UP000244005"/>
    </source>
</evidence>
<dbReference type="PANTHER" id="PTHR48183">
    <property type="entry name" value="PROTEIN, PUTATIVE-RELATED"/>
    <property type="match status" value="1"/>
</dbReference>
<sequence length="64" mass="7100">MQKRVAIGGFITIWAIALQAHMMWLKRQDAFKQKFGDEPIVVGSSTMNSTLGEQDQLQSSASSE</sequence>
<dbReference type="AlphaFoldDB" id="A0A2R6WHF1"/>
<dbReference type="OrthoDB" id="724715at2759"/>
<proteinExistence type="predicted"/>
<organism evidence="2 3">
    <name type="scientific">Marchantia polymorpha</name>
    <name type="common">Common liverwort</name>
    <name type="synonym">Marchantia aquatica</name>
    <dbReference type="NCBI Taxonomy" id="3197"/>
    <lineage>
        <taxon>Eukaryota</taxon>
        <taxon>Viridiplantae</taxon>
        <taxon>Streptophyta</taxon>
        <taxon>Embryophyta</taxon>
        <taxon>Marchantiophyta</taxon>
        <taxon>Marchantiopsida</taxon>
        <taxon>Marchantiidae</taxon>
        <taxon>Marchantiales</taxon>
        <taxon>Marchantiaceae</taxon>
        <taxon>Marchantia</taxon>
    </lineage>
</organism>
<accession>A0A2R6WHF1</accession>
<dbReference type="EMBL" id="KZ772762">
    <property type="protein sequence ID" value="PTQ33286.1"/>
    <property type="molecule type" value="Genomic_DNA"/>
</dbReference>
<protein>
    <submittedName>
        <fullName evidence="2">Uncharacterized protein</fullName>
    </submittedName>
</protein>
<name>A0A2R6WHF1_MARPO</name>
<evidence type="ECO:0000256" key="1">
    <source>
        <dbReference type="SAM" id="Phobius"/>
    </source>
</evidence>
<keyword evidence="1" id="KW-0472">Membrane</keyword>
<dbReference type="PANTHER" id="PTHR48183:SF1">
    <property type="entry name" value="PROTEIN, PUTATIVE-RELATED"/>
    <property type="match status" value="1"/>
</dbReference>